<feature type="transmembrane region" description="Helical" evidence="2">
    <location>
        <begin position="586"/>
        <end position="611"/>
    </location>
</feature>
<feature type="transmembrane region" description="Helical" evidence="2">
    <location>
        <begin position="632"/>
        <end position="650"/>
    </location>
</feature>
<organism evidence="3 4">
    <name type="scientific">Stylonychia lemnae</name>
    <name type="common">Ciliate</name>
    <dbReference type="NCBI Taxonomy" id="5949"/>
    <lineage>
        <taxon>Eukaryota</taxon>
        <taxon>Sar</taxon>
        <taxon>Alveolata</taxon>
        <taxon>Ciliophora</taxon>
        <taxon>Intramacronucleata</taxon>
        <taxon>Spirotrichea</taxon>
        <taxon>Stichotrichia</taxon>
        <taxon>Sporadotrichida</taxon>
        <taxon>Oxytrichidae</taxon>
        <taxon>Stylonychinae</taxon>
        <taxon>Stylonychia</taxon>
    </lineage>
</organism>
<keyword evidence="2" id="KW-1133">Transmembrane helix</keyword>
<dbReference type="EMBL" id="CCKQ01005550">
    <property type="protein sequence ID" value="CDW76798.1"/>
    <property type="molecule type" value="Genomic_DNA"/>
</dbReference>
<dbReference type="InterPro" id="IPR052994">
    <property type="entry name" value="Tiny_macrocysts_regulators"/>
</dbReference>
<protein>
    <recommendedName>
        <fullName evidence="5">Pas domain s-box family protein</fullName>
    </recommendedName>
</protein>
<reference evidence="3 4" key="1">
    <citation type="submission" date="2014-06" db="EMBL/GenBank/DDBJ databases">
        <authorList>
            <person name="Swart Estienne"/>
        </authorList>
    </citation>
    <scope>NUCLEOTIDE SEQUENCE [LARGE SCALE GENOMIC DNA]</scope>
    <source>
        <strain evidence="3 4">130c</strain>
    </source>
</reference>
<evidence type="ECO:0000313" key="3">
    <source>
        <dbReference type="EMBL" id="CDW76798.1"/>
    </source>
</evidence>
<feature type="transmembrane region" description="Helical" evidence="2">
    <location>
        <begin position="804"/>
        <end position="824"/>
    </location>
</feature>
<gene>
    <name evidence="3" type="primary">Contig9700.g10375</name>
    <name evidence="3" type="ORF">STYLEM_5761</name>
</gene>
<keyword evidence="4" id="KW-1185">Reference proteome</keyword>
<keyword evidence="2" id="KW-0812">Transmembrane</keyword>
<dbReference type="Proteomes" id="UP000039865">
    <property type="component" value="Unassembled WGS sequence"/>
</dbReference>
<sequence>MINIQDISLAQKKSRSIKAGKKNKYHQVINHFFNDHLNKLEQQDYKLFLLKIFFTLLIRKNENLAHFQIIDMLNHSKGDNFMIKNIKIIHIYYFESIILEKNQSDTSSSTINVQEVIESNRLMTKFENYLHVTSEQISLFWKTLQIQKLDVDIYRLGIKITKKIDKINSLYNKIESKLSQNVDQKLYLYMAAFYKFVVFKSKECLDEMQKHRNSQNLHKMFKSELINAKSHNKGIIVADFDFKKPMSIRFINKNGTKLTKYDSGTIQRLKINVLMPNLISDNHHLFISKFFETGKSNVLNKERIALLKQKKGNVVHITLSIFINFLNYKSFNMFFDLAEEVNYNPFIDFQDQLQQPLIGYLVLDDELKVYEFSKNCKQICGLSQKIINKMQDQSTFSIHLEDLFQLNDSGIGFKERLFSGFEYKAIAKYEEGLIVRNETILMPSSRFNINDDKSGSVQNTSSQQRSYDNSYVSDFMIKCVIESFHDGLVKMPILYIIQNSNITFKSKTLIENQGYSKMKTLRNSLKVKEIQEEAKESINYESLNEIMDFHSQSSCSQSSASENIYLAYSKFTEQINQTNTPSTLKFVMQVFLMLYFVVLMTSVVEFILSFMNFKQSDYGLKVTHISLSRLSCFRIVRPVILTLIFIANGYQDNNNSVLDDRFSFYLNYLDQYSEDFRNFQVELESLQLFEEGVKLEIQQIDFKNQFYNKTLTPSQSIYYYLGQISDVIEQARVRGQSVFVTQNPQVLNSSLFNMPNSATSIEQQLYFLCQNQNHNIYNDVRIFTRTYDAMRADIASKTQYTATMTYICIGLIVACSFLVSPFTLKITGRTSSLINLFLDFSHEEINKCVKMVDDFLTYLSNETKDDIVDQLKVKAKKSGTMRPKSRRKSSKKLFQKKISESIKREDLEFQDQEEVQNLDQDEEDQSENSNDDNLSNVKEASAASIQEDEKTRETKKGMEVLRQKFKSQIRRKLIKYLLVILINAAVICSYFVIFYYISAETFKQLVNDIDVLTAIYSRKTSKENAIFGVLQTFYKNRTEYINGGQEEINYYLTRVYTEETTYQQVIVNKRNIQIANIQEEINKFETQEFCDHFFNNLSSDPLYNVTTSLCKQSAAGLAAQGLTLFFYQQVQNYQAIRVQFPKLKRSLEGIKKVINDKQFLETQDVQTRILSKPWLDMQKKALDTILEFNYGEKVKFIVMFTAFIVLLFVIIILFIASKLLTHVFIIFQKYSEALEMK</sequence>
<dbReference type="PANTHER" id="PTHR31600:SF2">
    <property type="entry name" value="GAMETE ENRICHED GENE 10 PROTEIN-RELATED"/>
    <property type="match status" value="1"/>
</dbReference>
<feature type="compositionally biased region" description="Acidic residues" evidence="1">
    <location>
        <begin position="913"/>
        <end position="930"/>
    </location>
</feature>
<feature type="transmembrane region" description="Helical" evidence="2">
    <location>
        <begin position="1196"/>
        <end position="1227"/>
    </location>
</feature>
<evidence type="ECO:0000256" key="2">
    <source>
        <dbReference type="SAM" id="Phobius"/>
    </source>
</evidence>
<dbReference type="OMA" id="INAKSHN"/>
<evidence type="ECO:0000256" key="1">
    <source>
        <dbReference type="SAM" id="MobiDB-lite"/>
    </source>
</evidence>
<feature type="transmembrane region" description="Helical" evidence="2">
    <location>
        <begin position="973"/>
        <end position="997"/>
    </location>
</feature>
<dbReference type="InParanoid" id="A0A078A3E2"/>
<evidence type="ECO:0008006" key="5">
    <source>
        <dbReference type="Google" id="ProtNLM"/>
    </source>
</evidence>
<proteinExistence type="predicted"/>
<name>A0A078A3E2_STYLE</name>
<keyword evidence="2" id="KW-0472">Membrane</keyword>
<dbReference type="AlphaFoldDB" id="A0A078A3E2"/>
<dbReference type="PANTHER" id="PTHR31600">
    <property type="entry name" value="TINY MACROCYSTS PROTEIN B-RELATED"/>
    <property type="match status" value="1"/>
</dbReference>
<evidence type="ECO:0000313" key="4">
    <source>
        <dbReference type="Proteomes" id="UP000039865"/>
    </source>
</evidence>
<accession>A0A078A3E2</accession>
<feature type="region of interest" description="Disordered" evidence="1">
    <location>
        <begin position="913"/>
        <end position="953"/>
    </location>
</feature>
<dbReference type="OrthoDB" id="317414at2759"/>